<reference evidence="2 3" key="1">
    <citation type="journal article" date="2020" name="Nature">
        <title>Six reference-quality genomes reveal evolution of bat adaptations.</title>
        <authorList>
            <person name="Jebb D."/>
            <person name="Huang Z."/>
            <person name="Pippel M."/>
            <person name="Hughes G.M."/>
            <person name="Lavrichenko K."/>
            <person name="Devanna P."/>
            <person name="Winkler S."/>
            <person name="Jermiin L.S."/>
            <person name="Skirmuntt E.C."/>
            <person name="Katzourakis A."/>
            <person name="Burkitt-Gray L."/>
            <person name="Ray D.A."/>
            <person name="Sullivan K.A.M."/>
            <person name="Roscito J.G."/>
            <person name="Kirilenko B.M."/>
            <person name="Davalos L.M."/>
            <person name="Corthals A.P."/>
            <person name="Power M.L."/>
            <person name="Jones G."/>
            <person name="Ransome R.D."/>
            <person name="Dechmann D.K.N."/>
            <person name="Locatelli A.G."/>
            <person name="Puechmaille S.J."/>
            <person name="Fedrigo O."/>
            <person name="Jarvis E.D."/>
            <person name="Hiller M."/>
            <person name="Vernes S.C."/>
            <person name="Myers E.W."/>
            <person name="Teeling E.C."/>
        </authorList>
    </citation>
    <scope>NUCLEOTIDE SEQUENCE [LARGE SCALE GENOMIC DNA]</scope>
    <source>
        <strain evidence="2">MMyoMyo1</strain>
        <tissue evidence="2">Flight muscle</tissue>
    </source>
</reference>
<feature type="region of interest" description="Disordered" evidence="1">
    <location>
        <begin position="146"/>
        <end position="185"/>
    </location>
</feature>
<dbReference type="AlphaFoldDB" id="A0A7J7TTL6"/>
<protein>
    <submittedName>
        <fullName evidence="2">Uncharacterized protein</fullName>
    </submittedName>
</protein>
<evidence type="ECO:0000313" key="2">
    <source>
        <dbReference type="EMBL" id="KAF6303948.1"/>
    </source>
</evidence>
<feature type="compositionally biased region" description="Low complexity" evidence="1">
    <location>
        <begin position="171"/>
        <end position="185"/>
    </location>
</feature>
<comment type="caution">
    <text evidence="2">The sequence shown here is derived from an EMBL/GenBank/DDBJ whole genome shotgun (WGS) entry which is preliminary data.</text>
</comment>
<evidence type="ECO:0000256" key="1">
    <source>
        <dbReference type="SAM" id="MobiDB-lite"/>
    </source>
</evidence>
<gene>
    <name evidence="2" type="ORF">mMyoMyo1_008931</name>
</gene>
<dbReference type="Proteomes" id="UP000527355">
    <property type="component" value="Unassembled WGS sequence"/>
</dbReference>
<dbReference type="EMBL" id="JABWUV010000015">
    <property type="protein sequence ID" value="KAF6303948.1"/>
    <property type="molecule type" value="Genomic_DNA"/>
</dbReference>
<accession>A0A7J7TTL6</accession>
<evidence type="ECO:0000313" key="3">
    <source>
        <dbReference type="Proteomes" id="UP000527355"/>
    </source>
</evidence>
<keyword evidence="3" id="KW-1185">Reference proteome</keyword>
<name>A0A7J7TTL6_MYOMY</name>
<sequence length="185" mass="19588">MQPRPGLLRSLGTLAPSEGVSFCKGVALLTGVWGLSALPCPLPPPPGRWGRAQAVHPAGPHSQKRLDGRETPSHVYEPTVMDTRQLVHQTYGTIQSLAAHCFSKGTLPGGRLRASGFFSRPPSSSLIFNRKSVCLGDLQRLHQGWADGFPEGSARPQFPGTSPGRAGSRRPAPSSTQAAPPQCAP</sequence>
<proteinExistence type="predicted"/>
<organism evidence="2 3">
    <name type="scientific">Myotis myotis</name>
    <name type="common">Greater mouse-eared bat</name>
    <name type="synonym">Vespertilio myotis</name>
    <dbReference type="NCBI Taxonomy" id="51298"/>
    <lineage>
        <taxon>Eukaryota</taxon>
        <taxon>Metazoa</taxon>
        <taxon>Chordata</taxon>
        <taxon>Craniata</taxon>
        <taxon>Vertebrata</taxon>
        <taxon>Euteleostomi</taxon>
        <taxon>Mammalia</taxon>
        <taxon>Eutheria</taxon>
        <taxon>Laurasiatheria</taxon>
        <taxon>Chiroptera</taxon>
        <taxon>Yangochiroptera</taxon>
        <taxon>Vespertilionidae</taxon>
        <taxon>Myotis</taxon>
    </lineage>
</organism>